<evidence type="ECO:0008006" key="4">
    <source>
        <dbReference type="Google" id="ProtNLM"/>
    </source>
</evidence>
<evidence type="ECO:0000256" key="1">
    <source>
        <dbReference type="SAM" id="Phobius"/>
    </source>
</evidence>
<evidence type="ECO:0000313" key="3">
    <source>
        <dbReference type="Proteomes" id="UP001605989"/>
    </source>
</evidence>
<dbReference type="Proteomes" id="UP001605989">
    <property type="component" value="Unassembled WGS sequence"/>
</dbReference>
<proteinExistence type="predicted"/>
<name>A0ABW7DPL0_9FIRM</name>
<evidence type="ECO:0000313" key="2">
    <source>
        <dbReference type="EMBL" id="MFG6273306.1"/>
    </source>
</evidence>
<feature type="transmembrane region" description="Helical" evidence="1">
    <location>
        <begin position="6"/>
        <end position="24"/>
    </location>
</feature>
<reference evidence="2 3" key="1">
    <citation type="submission" date="2024-10" db="EMBL/GenBank/DDBJ databases">
        <authorList>
            <person name="Sang B.-I."/>
            <person name="Prabhaharan D."/>
        </authorList>
    </citation>
    <scope>NUCLEOTIDE SEQUENCE [LARGE SCALE GENOMIC DNA]</scope>
    <source>
        <strain evidence="2 3">MH</strain>
    </source>
</reference>
<keyword evidence="1" id="KW-1133">Transmembrane helix</keyword>
<keyword evidence="3" id="KW-1185">Reference proteome</keyword>
<organism evidence="2 3">
    <name type="scientific">Megasphaera hexanoica</name>
    <dbReference type="NCBI Taxonomy" id="1675036"/>
    <lineage>
        <taxon>Bacteria</taxon>
        <taxon>Bacillati</taxon>
        <taxon>Bacillota</taxon>
        <taxon>Negativicutes</taxon>
        <taxon>Veillonellales</taxon>
        <taxon>Veillonellaceae</taxon>
        <taxon>Megasphaera</taxon>
    </lineage>
</organism>
<feature type="transmembrane region" description="Helical" evidence="1">
    <location>
        <begin position="133"/>
        <end position="152"/>
    </location>
</feature>
<keyword evidence="1" id="KW-0812">Transmembrane</keyword>
<dbReference type="RefSeq" id="WP_113856249.1">
    <property type="nucleotide sequence ID" value="NZ_CP011940.1"/>
</dbReference>
<comment type="caution">
    <text evidence="2">The sequence shown here is derived from an EMBL/GenBank/DDBJ whole genome shotgun (WGS) entry which is preliminary data.</text>
</comment>
<dbReference type="EMBL" id="JBIEKR010000006">
    <property type="protein sequence ID" value="MFG6273306.1"/>
    <property type="molecule type" value="Genomic_DNA"/>
</dbReference>
<gene>
    <name evidence="2" type="ORF">ACGTZG_08905</name>
</gene>
<accession>A0ABW7DPL0</accession>
<keyword evidence="1" id="KW-0472">Membrane</keyword>
<sequence>MLEIVFTGIGSAIFSIVIYFYKNWRKTVNKDKQIYQNYLWWLQLNNEIIKNMKHGQLPIENSCSQFHLLEPYTLNYIEFFDDSLRIQMLAYDILIQGALVKKGISSTDLNQLEFESQSIHHTLSQRIKFIDEYIGKFAISSFILFFALPPLIKIIANKYLIRSNTGNKK</sequence>
<protein>
    <recommendedName>
        <fullName evidence="4">Glycosyl-4,4'-diaponeurosporenoate acyltransferase</fullName>
    </recommendedName>
</protein>